<name>A0AA39FM61_9HYME</name>
<evidence type="ECO:0000313" key="2">
    <source>
        <dbReference type="Proteomes" id="UP001168990"/>
    </source>
</evidence>
<organism evidence="1 2">
    <name type="scientific">Microctonus aethiopoides</name>
    <dbReference type="NCBI Taxonomy" id="144406"/>
    <lineage>
        <taxon>Eukaryota</taxon>
        <taxon>Metazoa</taxon>
        <taxon>Ecdysozoa</taxon>
        <taxon>Arthropoda</taxon>
        <taxon>Hexapoda</taxon>
        <taxon>Insecta</taxon>
        <taxon>Pterygota</taxon>
        <taxon>Neoptera</taxon>
        <taxon>Endopterygota</taxon>
        <taxon>Hymenoptera</taxon>
        <taxon>Apocrita</taxon>
        <taxon>Ichneumonoidea</taxon>
        <taxon>Braconidae</taxon>
        <taxon>Euphorinae</taxon>
        <taxon>Microctonus</taxon>
    </lineage>
</organism>
<comment type="caution">
    <text evidence="1">The sequence shown here is derived from an EMBL/GenBank/DDBJ whole genome shotgun (WGS) entry which is preliminary data.</text>
</comment>
<dbReference type="AlphaFoldDB" id="A0AA39FM61"/>
<keyword evidence="2" id="KW-1185">Reference proteome</keyword>
<evidence type="ECO:0000313" key="1">
    <source>
        <dbReference type="EMBL" id="KAK0171935.1"/>
    </source>
</evidence>
<reference evidence="1" key="2">
    <citation type="submission" date="2023-03" db="EMBL/GenBank/DDBJ databases">
        <authorList>
            <person name="Inwood S.N."/>
            <person name="Skelly J.G."/>
            <person name="Guhlin J."/>
            <person name="Harrop T.W.R."/>
            <person name="Goldson S.G."/>
            <person name="Dearden P.K."/>
        </authorList>
    </citation>
    <scope>NUCLEOTIDE SEQUENCE</scope>
    <source>
        <strain evidence="1">Irish</strain>
        <tissue evidence="1">Whole body</tissue>
    </source>
</reference>
<feature type="non-terminal residue" evidence="1">
    <location>
        <position position="330"/>
    </location>
</feature>
<proteinExistence type="predicted"/>
<dbReference type="Proteomes" id="UP001168990">
    <property type="component" value="Unassembled WGS sequence"/>
</dbReference>
<gene>
    <name evidence="1" type="ORF">PV328_005323</name>
</gene>
<protein>
    <submittedName>
        <fullName evidence="1">Uncharacterized protein</fullName>
    </submittedName>
</protein>
<sequence>EYETLSLTLVEENGNKVILNWQKTEQLLLNKHMPMWIARFVQAARAVHHELVENFIPENIGNFILYHDHAKSSAVVYIENSNNIYGEIGQQYIIDALPLKELNREHFIVGSQYIKRRNNILNYPSVIEVMQDTPPERCYSDEGASDTNNKVTDLYPEILILVTHDVLEEAKKIDRVHYYAYLVLRYIVYFNTISMLFDKLSTESIKIHINIAGIIVEGERSTFPFTIDSSLDNDRNMVINGKSALLGKTPQYLRRSGFDEDSFDFFFISTGLSLEKPLDSNGFSTPQHDIYRMRIVGKPFQTQKCLGSIVQYHEKYPPSFSLATKRIAWL</sequence>
<accession>A0AA39FM61</accession>
<dbReference type="EMBL" id="JAQQBS010000002">
    <property type="protein sequence ID" value="KAK0171935.1"/>
    <property type="molecule type" value="Genomic_DNA"/>
</dbReference>
<reference evidence="1" key="1">
    <citation type="journal article" date="2023" name="bioRxiv">
        <title>Scaffold-level genome assemblies of two parasitoid biocontrol wasps reveal the parthenogenesis mechanism and an associated novel virus.</title>
        <authorList>
            <person name="Inwood S."/>
            <person name="Skelly J."/>
            <person name="Guhlin J."/>
            <person name="Harrop T."/>
            <person name="Goldson S."/>
            <person name="Dearden P."/>
        </authorList>
    </citation>
    <scope>NUCLEOTIDE SEQUENCE</scope>
    <source>
        <strain evidence="1">Irish</strain>
        <tissue evidence="1">Whole body</tissue>
    </source>
</reference>